<dbReference type="KEGG" id="dfa:DFA_07995"/>
<dbReference type="GeneID" id="14869893"/>
<gene>
    <name evidence="1" type="ORF">DFA_07995</name>
</gene>
<reference evidence="2" key="1">
    <citation type="journal article" date="2011" name="Genome Res.">
        <title>Phylogeny-wide analysis of social amoeba genomes highlights ancient origins for complex intercellular communication.</title>
        <authorList>
            <person name="Heidel A.J."/>
            <person name="Lawal H.M."/>
            <person name="Felder M."/>
            <person name="Schilde C."/>
            <person name="Helps N.R."/>
            <person name="Tunggal B."/>
            <person name="Rivero F."/>
            <person name="John U."/>
            <person name="Schleicher M."/>
            <person name="Eichinger L."/>
            <person name="Platzer M."/>
            <person name="Noegel A.A."/>
            <person name="Schaap P."/>
            <person name="Gloeckner G."/>
        </authorList>
    </citation>
    <scope>NUCLEOTIDE SEQUENCE [LARGE SCALE GENOMIC DNA]</scope>
    <source>
        <strain evidence="2">SH3</strain>
    </source>
</reference>
<dbReference type="AlphaFoldDB" id="F4Q4K5"/>
<keyword evidence="2" id="KW-1185">Reference proteome</keyword>
<organism evidence="1 2">
    <name type="scientific">Cavenderia fasciculata</name>
    <name type="common">Slime mold</name>
    <name type="synonym">Dictyostelium fasciculatum</name>
    <dbReference type="NCBI Taxonomy" id="261658"/>
    <lineage>
        <taxon>Eukaryota</taxon>
        <taxon>Amoebozoa</taxon>
        <taxon>Evosea</taxon>
        <taxon>Eumycetozoa</taxon>
        <taxon>Dictyostelia</taxon>
        <taxon>Acytosteliales</taxon>
        <taxon>Cavenderiaceae</taxon>
        <taxon>Cavenderia</taxon>
    </lineage>
</organism>
<sequence>MDSVSWTQVNQTQDNLTSFNESIFHGTINNQSTKIQIKIGQFYNTTINTFASEDMQMPSNSLKYTITIVDWVWSSPYNTLQVIFHTRSDSVEYDECGVMKTGSDASPGHQIIWTRIQVGRTLLNCKIASRMILDNSTTMPSKVTVLADDTFSQQINNQGLIF</sequence>
<dbReference type="PANTHER" id="PTHR31378">
    <property type="entry name" value="EGF-LIKE DOMAIN-CONTAINING PROTEIN-RELATED-RELATED"/>
    <property type="match status" value="1"/>
</dbReference>
<dbReference type="PANTHER" id="PTHR31378:SF14">
    <property type="entry name" value="EGF-LIKE DOMAIN-CONTAINING PROTEIN"/>
    <property type="match status" value="1"/>
</dbReference>
<proteinExistence type="predicted"/>
<dbReference type="EMBL" id="GL883021">
    <property type="protein sequence ID" value="EGG17014.1"/>
    <property type="molecule type" value="Genomic_DNA"/>
</dbReference>
<dbReference type="Proteomes" id="UP000007797">
    <property type="component" value="Unassembled WGS sequence"/>
</dbReference>
<evidence type="ECO:0000313" key="2">
    <source>
        <dbReference type="Proteomes" id="UP000007797"/>
    </source>
</evidence>
<dbReference type="RefSeq" id="XP_004355498.1">
    <property type="nucleotide sequence ID" value="XM_004355445.1"/>
</dbReference>
<name>F4Q4K5_CACFS</name>
<accession>F4Q4K5</accession>
<evidence type="ECO:0000313" key="1">
    <source>
        <dbReference type="EMBL" id="EGG17014.1"/>
    </source>
</evidence>
<protein>
    <submittedName>
        <fullName evidence="1">Uncharacterized protein</fullName>
    </submittedName>
</protein>